<feature type="compositionally biased region" description="Low complexity" evidence="1">
    <location>
        <begin position="108"/>
        <end position="119"/>
    </location>
</feature>
<sequence>MAPALVTTHTRRRIRSTTAEPHGGLRRVSSRVHTKSNIFGIFDDENARESDVHETTDVYSAPKSGPLPLQTYSVQSGWVRAFDGRLVYIAHGRIEEVNDDNDNDNDNNKNNTTTQDMTTPRPLPSLSSLTDSAGRRNTFGIPITEPLPPSTTPPPCPRPDRVLQLLSSNSSNMAGPGYTTTLPLTITSTVQASVLDTPTEIALLQENLELISMVLEELRFMQTWFYAQTPLEPFTEHIETCTLIDNSVQYVRESLVGRKKLGEEEFNVRSQRWYEKYWSRLYSLRRTLERLLAVRPTIERRRLKPPQITLVLEKLKQHQSKMADLAHKFAASFDRLRLRHIHYLLTQAHSEAHRKRETRRLDENSFERQWYDDKSIRAHLRKEFLAHAQRTTHNRKTSAQ</sequence>
<feature type="region of interest" description="Disordered" evidence="1">
    <location>
        <begin position="97"/>
        <end position="135"/>
    </location>
</feature>
<dbReference type="OrthoDB" id="2963154at2759"/>
<accession>A0A5C3KZ75</accession>
<evidence type="ECO:0000256" key="1">
    <source>
        <dbReference type="SAM" id="MobiDB-lite"/>
    </source>
</evidence>
<evidence type="ECO:0000313" key="2">
    <source>
        <dbReference type="EMBL" id="TFK25704.1"/>
    </source>
</evidence>
<name>A0A5C3KZ75_COPMA</name>
<keyword evidence="3" id="KW-1185">Reference proteome</keyword>
<dbReference type="EMBL" id="ML210183">
    <property type="protein sequence ID" value="TFK25704.1"/>
    <property type="molecule type" value="Genomic_DNA"/>
</dbReference>
<dbReference type="AlphaFoldDB" id="A0A5C3KZ75"/>
<dbReference type="Proteomes" id="UP000307440">
    <property type="component" value="Unassembled WGS sequence"/>
</dbReference>
<gene>
    <name evidence="2" type="ORF">FA15DRAFT_693625</name>
</gene>
<evidence type="ECO:0000313" key="3">
    <source>
        <dbReference type="Proteomes" id="UP000307440"/>
    </source>
</evidence>
<protein>
    <submittedName>
        <fullName evidence="2">Uncharacterized protein</fullName>
    </submittedName>
</protein>
<proteinExistence type="predicted"/>
<organism evidence="2 3">
    <name type="scientific">Coprinopsis marcescibilis</name>
    <name type="common">Agaric fungus</name>
    <name type="synonym">Psathyrella marcescibilis</name>
    <dbReference type="NCBI Taxonomy" id="230819"/>
    <lineage>
        <taxon>Eukaryota</taxon>
        <taxon>Fungi</taxon>
        <taxon>Dikarya</taxon>
        <taxon>Basidiomycota</taxon>
        <taxon>Agaricomycotina</taxon>
        <taxon>Agaricomycetes</taxon>
        <taxon>Agaricomycetidae</taxon>
        <taxon>Agaricales</taxon>
        <taxon>Agaricineae</taxon>
        <taxon>Psathyrellaceae</taxon>
        <taxon>Coprinopsis</taxon>
    </lineage>
</organism>
<reference evidence="2 3" key="1">
    <citation type="journal article" date="2019" name="Nat. Ecol. Evol.">
        <title>Megaphylogeny resolves global patterns of mushroom evolution.</title>
        <authorList>
            <person name="Varga T."/>
            <person name="Krizsan K."/>
            <person name="Foldi C."/>
            <person name="Dima B."/>
            <person name="Sanchez-Garcia M."/>
            <person name="Sanchez-Ramirez S."/>
            <person name="Szollosi G.J."/>
            <person name="Szarkandi J.G."/>
            <person name="Papp V."/>
            <person name="Albert L."/>
            <person name="Andreopoulos W."/>
            <person name="Angelini C."/>
            <person name="Antonin V."/>
            <person name="Barry K.W."/>
            <person name="Bougher N.L."/>
            <person name="Buchanan P."/>
            <person name="Buyck B."/>
            <person name="Bense V."/>
            <person name="Catcheside P."/>
            <person name="Chovatia M."/>
            <person name="Cooper J."/>
            <person name="Damon W."/>
            <person name="Desjardin D."/>
            <person name="Finy P."/>
            <person name="Geml J."/>
            <person name="Haridas S."/>
            <person name="Hughes K."/>
            <person name="Justo A."/>
            <person name="Karasinski D."/>
            <person name="Kautmanova I."/>
            <person name="Kiss B."/>
            <person name="Kocsube S."/>
            <person name="Kotiranta H."/>
            <person name="LaButti K.M."/>
            <person name="Lechner B.E."/>
            <person name="Liimatainen K."/>
            <person name="Lipzen A."/>
            <person name="Lukacs Z."/>
            <person name="Mihaltcheva S."/>
            <person name="Morgado L.N."/>
            <person name="Niskanen T."/>
            <person name="Noordeloos M.E."/>
            <person name="Ohm R.A."/>
            <person name="Ortiz-Santana B."/>
            <person name="Ovrebo C."/>
            <person name="Racz N."/>
            <person name="Riley R."/>
            <person name="Savchenko A."/>
            <person name="Shiryaev A."/>
            <person name="Soop K."/>
            <person name="Spirin V."/>
            <person name="Szebenyi C."/>
            <person name="Tomsovsky M."/>
            <person name="Tulloss R.E."/>
            <person name="Uehling J."/>
            <person name="Grigoriev I.V."/>
            <person name="Vagvolgyi C."/>
            <person name="Papp T."/>
            <person name="Martin F.M."/>
            <person name="Miettinen O."/>
            <person name="Hibbett D.S."/>
            <person name="Nagy L.G."/>
        </authorList>
    </citation>
    <scope>NUCLEOTIDE SEQUENCE [LARGE SCALE GENOMIC DNA]</scope>
    <source>
        <strain evidence="2 3">CBS 121175</strain>
    </source>
</reference>